<keyword evidence="7 10" id="KW-0283">Flagellar rotation</keyword>
<proteinExistence type="inferred from homology"/>
<evidence type="ECO:0000256" key="2">
    <source>
        <dbReference type="ARBA" id="ARBA00004162"/>
    </source>
</evidence>
<evidence type="ECO:0000256" key="3">
    <source>
        <dbReference type="ARBA" id="ARBA00008281"/>
    </source>
</evidence>
<comment type="subcellular location">
    <subcellularLocation>
        <location evidence="10">Cell inner membrane</location>
    </subcellularLocation>
    <subcellularLocation>
        <location evidence="2">Cell membrane</location>
        <topology evidence="2">Single-pass membrane protein</topology>
    </subcellularLocation>
</comment>
<keyword evidence="13" id="KW-1185">Reference proteome</keyword>
<feature type="region of interest" description="Disordered" evidence="11">
    <location>
        <begin position="31"/>
        <end position="52"/>
    </location>
</feature>
<evidence type="ECO:0000256" key="6">
    <source>
        <dbReference type="ARBA" id="ARBA00022692"/>
    </source>
</evidence>
<keyword evidence="5 10" id="KW-0145">Chemotaxis</keyword>
<keyword evidence="10" id="KW-0997">Cell inner membrane</keyword>
<keyword evidence="9 10" id="KW-0472">Membrane</keyword>
<comment type="caution">
    <text evidence="12">The sequence shown here is derived from an EMBL/GenBank/DDBJ whole genome shotgun (WGS) entry which is preliminary data.</text>
</comment>
<comment type="function">
    <text evidence="1 10">Controls the rotational direction of flagella during chemotaxis.</text>
</comment>
<evidence type="ECO:0000256" key="1">
    <source>
        <dbReference type="ARBA" id="ARBA00002254"/>
    </source>
</evidence>
<evidence type="ECO:0000313" key="13">
    <source>
        <dbReference type="Proteomes" id="UP001239909"/>
    </source>
</evidence>
<comment type="similarity">
    <text evidence="3 10">Belongs to the FliL family.</text>
</comment>
<evidence type="ECO:0000256" key="5">
    <source>
        <dbReference type="ARBA" id="ARBA00022500"/>
    </source>
</evidence>
<evidence type="ECO:0000256" key="7">
    <source>
        <dbReference type="ARBA" id="ARBA00022779"/>
    </source>
</evidence>
<keyword evidence="6" id="KW-0812">Transmembrane</keyword>
<reference evidence="12 13" key="1">
    <citation type="submission" date="2023-04" db="EMBL/GenBank/DDBJ databases">
        <title>Marinoamorphus aggregata gen. nov., sp. Nov., isolate from tissue of brittle star Ophioplocus japonicus.</title>
        <authorList>
            <person name="Kawano K."/>
            <person name="Sawayama S."/>
            <person name="Nakagawa S."/>
        </authorList>
    </citation>
    <scope>NUCLEOTIDE SEQUENCE [LARGE SCALE GENOMIC DNA]</scope>
    <source>
        <strain evidence="12 13">NKW23</strain>
    </source>
</reference>
<dbReference type="Pfam" id="PF03748">
    <property type="entry name" value="FliL"/>
    <property type="match status" value="1"/>
</dbReference>
<sequence>MKAVIALLLILVFTGVGGALGLFLKPAGPAGDHAAGPPDATDGPAPDSAIGLEGERPPPSYVKISRQIIVPVVEGGTTRALMVFEIALDVPAQHREAVFEREPRIRDAFLRELFEMSYTGAFLETYTSDRVMEELRQKLLAAARLHLGTRITDVLILDALRQEMAPHSQ</sequence>
<keyword evidence="4" id="KW-1003">Cell membrane</keyword>
<evidence type="ECO:0000256" key="4">
    <source>
        <dbReference type="ARBA" id="ARBA00022475"/>
    </source>
</evidence>
<evidence type="ECO:0000313" key="12">
    <source>
        <dbReference type="EMBL" id="GMG83638.1"/>
    </source>
</evidence>
<keyword evidence="8" id="KW-1133">Transmembrane helix</keyword>
<dbReference type="EMBL" id="BSYI01000022">
    <property type="protein sequence ID" value="GMG83638.1"/>
    <property type="molecule type" value="Genomic_DNA"/>
</dbReference>
<evidence type="ECO:0000256" key="10">
    <source>
        <dbReference type="RuleBase" id="RU364125"/>
    </source>
</evidence>
<evidence type="ECO:0000256" key="8">
    <source>
        <dbReference type="ARBA" id="ARBA00022989"/>
    </source>
</evidence>
<dbReference type="Proteomes" id="UP001239909">
    <property type="component" value="Unassembled WGS sequence"/>
</dbReference>
<evidence type="ECO:0000256" key="11">
    <source>
        <dbReference type="SAM" id="MobiDB-lite"/>
    </source>
</evidence>
<evidence type="ECO:0000256" key="9">
    <source>
        <dbReference type="ARBA" id="ARBA00023136"/>
    </source>
</evidence>
<name>A0ABQ6LQ91_9RHOB</name>
<organism evidence="12 13">
    <name type="scientific">Paralimibaculum aggregatum</name>
    <dbReference type="NCBI Taxonomy" id="3036245"/>
    <lineage>
        <taxon>Bacteria</taxon>
        <taxon>Pseudomonadati</taxon>
        <taxon>Pseudomonadota</taxon>
        <taxon>Alphaproteobacteria</taxon>
        <taxon>Rhodobacterales</taxon>
        <taxon>Paracoccaceae</taxon>
        <taxon>Paralimibaculum</taxon>
    </lineage>
</organism>
<dbReference type="InterPro" id="IPR005503">
    <property type="entry name" value="FliL"/>
</dbReference>
<dbReference type="RefSeq" id="WP_285672432.1">
    <property type="nucleotide sequence ID" value="NZ_BSYI01000022.1"/>
</dbReference>
<protein>
    <recommendedName>
        <fullName evidence="10">Flagellar protein FliL</fullName>
    </recommendedName>
</protein>
<accession>A0ABQ6LQ91</accession>
<gene>
    <name evidence="12" type="ORF">LNKW23_28510</name>
</gene>
<feature type="compositionally biased region" description="Low complexity" evidence="11">
    <location>
        <begin position="31"/>
        <end position="47"/>
    </location>
</feature>